<sequence length="289" mass="32680">MGSFNCQHPSVTTPMLSLLLTFLLNSHMALCGCYKRICSLGDSFIDTGNYVHLVGNSSSKYKEAPYGMTFFKHATGRMCDGRVLIDFYAQALKLPLIPPNLPENASGQFPHGANFAVLGAMALPPSIYKELNHSVSPPWCLAVQYGWFDHLLQRIAPGDGARRRLLEESLIMFGEIGSSDYISWFNADKSREEAKDLIPMVVTAISTFLEWILQWGAKVAVIPNSFPIGCLPLFLNKFHSHELKDYDEHGCLRWFNDFALAHNNVLFREINRLQEQYPDAKLIYADYYN</sequence>
<evidence type="ECO:0000256" key="1">
    <source>
        <dbReference type="ARBA" id="ARBA00008668"/>
    </source>
</evidence>
<evidence type="ECO:0008006" key="6">
    <source>
        <dbReference type="Google" id="ProtNLM"/>
    </source>
</evidence>
<dbReference type="Gramene" id="TVU45046">
    <property type="protein sequence ID" value="TVU45046"/>
    <property type="gene ID" value="EJB05_04516"/>
</dbReference>
<keyword evidence="5" id="KW-1185">Reference proteome</keyword>
<evidence type="ECO:0000313" key="5">
    <source>
        <dbReference type="Proteomes" id="UP000324897"/>
    </source>
</evidence>
<feature type="non-terminal residue" evidence="4">
    <location>
        <position position="1"/>
    </location>
</feature>
<dbReference type="EMBL" id="RWGY01000004">
    <property type="protein sequence ID" value="TVU45046.1"/>
    <property type="molecule type" value="Genomic_DNA"/>
</dbReference>
<dbReference type="OrthoDB" id="685683at2759"/>
<organism evidence="4 5">
    <name type="scientific">Eragrostis curvula</name>
    <name type="common">weeping love grass</name>
    <dbReference type="NCBI Taxonomy" id="38414"/>
    <lineage>
        <taxon>Eukaryota</taxon>
        <taxon>Viridiplantae</taxon>
        <taxon>Streptophyta</taxon>
        <taxon>Embryophyta</taxon>
        <taxon>Tracheophyta</taxon>
        <taxon>Spermatophyta</taxon>
        <taxon>Magnoliopsida</taxon>
        <taxon>Liliopsida</taxon>
        <taxon>Poales</taxon>
        <taxon>Poaceae</taxon>
        <taxon>PACMAD clade</taxon>
        <taxon>Chloridoideae</taxon>
        <taxon>Eragrostideae</taxon>
        <taxon>Eragrostidinae</taxon>
        <taxon>Eragrostis</taxon>
    </lineage>
</organism>
<dbReference type="InterPro" id="IPR001087">
    <property type="entry name" value="GDSL"/>
</dbReference>
<dbReference type="Pfam" id="PF00657">
    <property type="entry name" value="Lipase_GDSL"/>
    <property type="match status" value="1"/>
</dbReference>
<reference evidence="4 5" key="1">
    <citation type="journal article" date="2019" name="Sci. Rep.">
        <title>A high-quality genome of Eragrostis curvula grass provides insights into Poaceae evolution and supports new strategies to enhance forage quality.</title>
        <authorList>
            <person name="Carballo J."/>
            <person name="Santos B.A.C.M."/>
            <person name="Zappacosta D."/>
            <person name="Garbus I."/>
            <person name="Selva J.P."/>
            <person name="Gallo C.A."/>
            <person name="Diaz A."/>
            <person name="Albertini E."/>
            <person name="Caccamo M."/>
            <person name="Echenique V."/>
        </authorList>
    </citation>
    <scope>NUCLEOTIDE SEQUENCE [LARGE SCALE GENOMIC DNA]</scope>
    <source>
        <strain evidence="5">cv. Victoria</strain>
        <tissue evidence="4">Leaf</tissue>
    </source>
</reference>
<dbReference type="PANTHER" id="PTHR22835">
    <property type="entry name" value="ZINC FINGER FYVE DOMAIN CONTAINING PROTEIN"/>
    <property type="match status" value="1"/>
</dbReference>
<keyword evidence="3" id="KW-0732">Signal</keyword>
<comment type="similarity">
    <text evidence="1">Belongs to the 'GDSL' lipolytic enzyme family.</text>
</comment>
<protein>
    <recommendedName>
        <fullName evidence="6">GDSL esterase/lipase</fullName>
    </recommendedName>
</protein>
<comment type="caution">
    <text evidence="4">The sequence shown here is derived from an EMBL/GenBank/DDBJ whole genome shotgun (WGS) entry which is preliminary data.</text>
</comment>
<accession>A0A5J9WAL8</accession>
<feature type="signal peptide" evidence="3">
    <location>
        <begin position="1"/>
        <end position="31"/>
    </location>
</feature>
<gene>
    <name evidence="4" type="ORF">EJB05_04516</name>
</gene>
<dbReference type="Gene3D" id="3.40.50.1110">
    <property type="entry name" value="SGNH hydrolase"/>
    <property type="match status" value="1"/>
</dbReference>
<evidence type="ECO:0000256" key="3">
    <source>
        <dbReference type="SAM" id="SignalP"/>
    </source>
</evidence>
<name>A0A5J9WAL8_9POAL</name>
<keyword evidence="2" id="KW-0325">Glycoprotein</keyword>
<proteinExistence type="inferred from homology"/>
<dbReference type="AlphaFoldDB" id="A0A5J9WAL8"/>
<evidence type="ECO:0000256" key="2">
    <source>
        <dbReference type="ARBA" id="ARBA00023180"/>
    </source>
</evidence>
<dbReference type="GO" id="GO:0016788">
    <property type="term" value="F:hydrolase activity, acting on ester bonds"/>
    <property type="evidence" value="ECO:0007669"/>
    <property type="project" value="InterPro"/>
</dbReference>
<dbReference type="InterPro" id="IPR036514">
    <property type="entry name" value="SGNH_hydro_sf"/>
</dbReference>
<dbReference type="PANTHER" id="PTHR22835:SF549">
    <property type="entry name" value="GDSL ESTERASE_LIPASE"/>
    <property type="match status" value="1"/>
</dbReference>
<evidence type="ECO:0000313" key="4">
    <source>
        <dbReference type="EMBL" id="TVU45046.1"/>
    </source>
</evidence>
<feature type="chain" id="PRO_5023810087" description="GDSL esterase/lipase" evidence="3">
    <location>
        <begin position="32"/>
        <end position="289"/>
    </location>
</feature>
<dbReference type="Proteomes" id="UP000324897">
    <property type="component" value="Chromosome 5"/>
</dbReference>